<evidence type="ECO:0000313" key="2">
    <source>
        <dbReference type="Proteomes" id="UP000887566"/>
    </source>
</evidence>
<reference evidence="3" key="1">
    <citation type="submission" date="2022-11" db="UniProtKB">
        <authorList>
            <consortium name="WormBaseParasite"/>
        </authorList>
    </citation>
    <scope>IDENTIFICATION</scope>
</reference>
<evidence type="ECO:0000256" key="1">
    <source>
        <dbReference type="SAM" id="MobiDB-lite"/>
    </source>
</evidence>
<sequence length="264" mass="31231">MRFKDRRAKQRRTVEEKEVHREKVREKKQRQRAAPVDLIVVEDLNLTPPLQVAAVSTSRQDAIEQHEEITDMVVSADEPQPRRLHRRKDIHPPAEKRKAPKADEDGENEIVMLPNPDNRSPRKQLTPSTAERRRARVQMRLKRYAEKQRARKSYGAEGSDHRRRAALQVHSNRCQTTVAKADSSGRRTNTEYWRSKYRLLRKKRVFGLTENYLAQFNLKRQQKTKRMAERKMAKLYSTADEIRRVVQSDLHVMLQRFYKNNVSS</sequence>
<protein>
    <submittedName>
        <fullName evidence="3">Uncharacterized protein</fullName>
    </submittedName>
</protein>
<keyword evidence="2" id="KW-1185">Reference proteome</keyword>
<feature type="region of interest" description="Disordered" evidence="1">
    <location>
        <begin position="74"/>
        <end position="133"/>
    </location>
</feature>
<proteinExistence type="predicted"/>
<feature type="region of interest" description="Disordered" evidence="1">
    <location>
        <begin position="1"/>
        <end position="32"/>
    </location>
</feature>
<evidence type="ECO:0000313" key="3">
    <source>
        <dbReference type="WBParaSite" id="PSAMB.scaffold3077size19745.g20328.t1"/>
    </source>
</evidence>
<name>A0A914W3Q9_9BILA</name>
<feature type="compositionally biased region" description="Basic and acidic residues" evidence="1">
    <location>
        <begin position="12"/>
        <end position="25"/>
    </location>
</feature>
<organism evidence="2 3">
    <name type="scientific">Plectus sambesii</name>
    <dbReference type="NCBI Taxonomy" id="2011161"/>
    <lineage>
        <taxon>Eukaryota</taxon>
        <taxon>Metazoa</taxon>
        <taxon>Ecdysozoa</taxon>
        <taxon>Nematoda</taxon>
        <taxon>Chromadorea</taxon>
        <taxon>Plectida</taxon>
        <taxon>Plectina</taxon>
        <taxon>Plectoidea</taxon>
        <taxon>Plectidae</taxon>
        <taxon>Plectus</taxon>
    </lineage>
</organism>
<dbReference type="AlphaFoldDB" id="A0A914W3Q9"/>
<dbReference type="WBParaSite" id="PSAMB.scaffold3077size19745.g20328.t1">
    <property type="protein sequence ID" value="PSAMB.scaffold3077size19745.g20328.t1"/>
    <property type="gene ID" value="PSAMB.scaffold3077size19745.g20328"/>
</dbReference>
<feature type="compositionally biased region" description="Basic residues" evidence="1">
    <location>
        <begin position="1"/>
        <end position="11"/>
    </location>
</feature>
<dbReference type="Proteomes" id="UP000887566">
    <property type="component" value="Unplaced"/>
</dbReference>
<feature type="compositionally biased region" description="Basic and acidic residues" evidence="1">
    <location>
        <begin position="90"/>
        <end position="103"/>
    </location>
</feature>
<accession>A0A914W3Q9</accession>